<protein>
    <recommendedName>
        <fullName evidence="5">glycine oxidase</fullName>
        <ecNumber evidence="5">1.4.3.19</ecNumber>
    </recommendedName>
</protein>
<dbReference type="SUPFAM" id="SSF54373">
    <property type="entry name" value="FAD-linked reductases, C-terminal domain"/>
    <property type="match status" value="1"/>
</dbReference>
<dbReference type="Proteomes" id="UP001436297">
    <property type="component" value="Chromosome"/>
</dbReference>
<dbReference type="Gene3D" id="3.30.9.10">
    <property type="entry name" value="D-Amino Acid Oxidase, subunit A, domain 2"/>
    <property type="match status" value="1"/>
</dbReference>
<evidence type="ECO:0000256" key="1">
    <source>
        <dbReference type="ARBA" id="ARBA00004948"/>
    </source>
</evidence>
<proteinExistence type="predicted"/>
<gene>
    <name evidence="7" type="primary">thiO</name>
    <name evidence="7" type="ORF">QQM35_02620</name>
</gene>
<dbReference type="SUPFAM" id="SSF51905">
    <property type="entry name" value="FAD/NAD(P)-binding domain"/>
    <property type="match status" value="1"/>
</dbReference>
<dbReference type="InterPro" id="IPR012727">
    <property type="entry name" value="Gly_oxidase_ThiO"/>
</dbReference>
<dbReference type="Pfam" id="PF01266">
    <property type="entry name" value="DAO"/>
    <property type="match status" value="1"/>
</dbReference>
<accession>A0ABZ3EEN1</accession>
<evidence type="ECO:0000313" key="7">
    <source>
        <dbReference type="EMBL" id="XAF71033.1"/>
    </source>
</evidence>
<evidence type="ECO:0000313" key="8">
    <source>
        <dbReference type="Proteomes" id="UP001436297"/>
    </source>
</evidence>
<comment type="pathway">
    <text evidence="1">Cofactor biosynthesis; thiamine diphosphate biosynthesis.</text>
</comment>
<reference evidence="7 8" key="1">
    <citation type="journal article" date="2024" name="Pathogens">
        <title>Staphylococcus hsinchuensis sp. nov., Isolated from Soymilk.</title>
        <authorList>
            <person name="Wang Y.T."/>
            <person name="Lin Y.C."/>
            <person name="Hsieh Y.H."/>
            <person name="Lin Y.T."/>
            <person name="Hamada M."/>
            <person name="Chen C.C."/>
            <person name="Liou J.S."/>
            <person name="Lee A.Y."/>
            <person name="Zhang W.L."/>
            <person name="Chen Y.T."/>
            <person name="Huang C.H."/>
        </authorList>
    </citation>
    <scope>NUCLEOTIDE SEQUENCE [LARGE SCALE GENOMIC DNA]</scope>
    <source>
        <strain evidence="7 8">H164</strain>
    </source>
</reference>
<evidence type="ECO:0000256" key="5">
    <source>
        <dbReference type="ARBA" id="ARBA00050018"/>
    </source>
</evidence>
<sequence>MYDVIVIGSGVMGMSVARKLSEAGLHIAVIDRDVPGMHASYKAGGMLGAQNEFLEDSDLFKLATRSQKMFKTLSDELNSEVGIDIQYIESGLIKLADESNDNVTIEQQYQFLHQHNPDVELLNEDRMHQLTGGNSHLANRTAMYIPDDHQINANYYTKALFHSLKRRNIDRIFKTEVESIQSVEGGGYKVLTQDDVLIGQQVVVAGGAWSGQLLGSYIQDKCVTGVKGEVLLVEQPHLNLDTTLFTTSGCYIVPKQKDRYLIGATSYFDDYSVGVSEEGRNWLLERATKHVPGLKESKILKQWSGVRPYCTNEQPIMDEVSRDLFVITGHYRNGILLSPIIGELMSQWILNQHRPQILESFQIERRQRNALHHQW</sequence>
<name>A0ABZ3EEN1_9STAP</name>
<dbReference type="InterPro" id="IPR006076">
    <property type="entry name" value="FAD-dep_OxRdtase"/>
</dbReference>
<dbReference type="RefSeq" id="WP_251517121.1">
    <property type="nucleotide sequence ID" value="NZ_CP128355.1"/>
</dbReference>
<evidence type="ECO:0000259" key="6">
    <source>
        <dbReference type="Pfam" id="PF01266"/>
    </source>
</evidence>
<dbReference type="EMBL" id="CP128355">
    <property type="protein sequence ID" value="XAF71033.1"/>
    <property type="molecule type" value="Genomic_DNA"/>
</dbReference>
<dbReference type="Gene3D" id="3.50.50.60">
    <property type="entry name" value="FAD/NAD(P)-binding domain"/>
    <property type="match status" value="1"/>
</dbReference>
<comment type="catalytic activity">
    <reaction evidence="4">
        <text>glycine + O2 + H2O = glyoxylate + H2O2 + NH4(+)</text>
        <dbReference type="Rhea" id="RHEA:11532"/>
        <dbReference type="ChEBI" id="CHEBI:15377"/>
        <dbReference type="ChEBI" id="CHEBI:15379"/>
        <dbReference type="ChEBI" id="CHEBI:16240"/>
        <dbReference type="ChEBI" id="CHEBI:28938"/>
        <dbReference type="ChEBI" id="CHEBI:36655"/>
        <dbReference type="ChEBI" id="CHEBI:57305"/>
        <dbReference type="EC" id="1.4.3.19"/>
    </reaction>
</comment>
<keyword evidence="3 7" id="KW-0560">Oxidoreductase</keyword>
<dbReference type="GO" id="GO:0043799">
    <property type="term" value="F:glycine oxidase activity"/>
    <property type="evidence" value="ECO:0007669"/>
    <property type="project" value="UniProtKB-EC"/>
</dbReference>
<feature type="domain" description="FAD dependent oxidoreductase" evidence="6">
    <location>
        <begin position="3"/>
        <end position="348"/>
    </location>
</feature>
<dbReference type="InterPro" id="IPR036188">
    <property type="entry name" value="FAD/NAD-bd_sf"/>
</dbReference>
<evidence type="ECO:0000256" key="2">
    <source>
        <dbReference type="ARBA" id="ARBA00022977"/>
    </source>
</evidence>
<keyword evidence="8" id="KW-1185">Reference proteome</keyword>
<keyword evidence="2" id="KW-0784">Thiamine biosynthesis</keyword>
<evidence type="ECO:0000256" key="3">
    <source>
        <dbReference type="ARBA" id="ARBA00023002"/>
    </source>
</evidence>
<dbReference type="PANTHER" id="PTHR13847:SF289">
    <property type="entry name" value="GLYCINE OXIDASE"/>
    <property type="match status" value="1"/>
</dbReference>
<organism evidence="7 8">
    <name type="scientific">Staphylococcus hsinchuensis</name>
    <dbReference type="NCBI Taxonomy" id="3051183"/>
    <lineage>
        <taxon>Bacteria</taxon>
        <taxon>Bacillati</taxon>
        <taxon>Bacillota</taxon>
        <taxon>Bacilli</taxon>
        <taxon>Bacillales</taxon>
        <taxon>Staphylococcaceae</taxon>
        <taxon>Staphylococcus</taxon>
    </lineage>
</organism>
<evidence type="ECO:0000256" key="4">
    <source>
        <dbReference type="ARBA" id="ARBA00049872"/>
    </source>
</evidence>
<dbReference type="NCBIfam" id="TIGR02352">
    <property type="entry name" value="thiamin_ThiO"/>
    <property type="match status" value="1"/>
</dbReference>
<dbReference type="PANTHER" id="PTHR13847">
    <property type="entry name" value="SARCOSINE DEHYDROGENASE-RELATED"/>
    <property type="match status" value="1"/>
</dbReference>
<dbReference type="EC" id="1.4.3.19" evidence="5"/>